<proteinExistence type="inferred from homology"/>
<evidence type="ECO:0000256" key="4">
    <source>
        <dbReference type="ARBA" id="ARBA00023110"/>
    </source>
</evidence>
<dbReference type="PROSITE" id="PS50059">
    <property type="entry name" value="FKBP_PPIASE"/>
    <property type="match status" value="1"/>
</dbReference>
<dbReference type="Pfam" id="PF05697">
    <property type="entry name" value="Trigger_N"/>
    <property type="match status" value="1"/>
</dbReference>
<evidence type="ECO:0000313" key="8">
    <source>
        <dbReference type="EMBL" id="VAW60690.1"/>
    </source>
</evidence>
<dbReference type="PANTHER" id="PTHR30560:SF3">
    <property type="entry name" value="TRIGGER FACTOR-LIKE PROTEIN TIG, CHLOROPLASTIC"/>
    <property type="match status" value="1"/>
</dbReference>
<dbReference type="Gene3D" id="3.10.50.40">
    <property type="match status" value="1"/>
</dbReference>
<dbReference type="PANTHER" id="PTHR30560">
    <property type="entry name" value="TRIGGER FACTOR CHAPERONE AND PEPTIDYL-PROLYL CIS/TRANS ISOMERASE"/>
    <property type="match status" value="1"/>
</dbReference>
<evidence type="ECO:0000256" key="1">
    <source>
        <dbReference type="ARBA" id="ARBA00000971"/>
    </source>
</evidence>
<feature type="domain" description="PPIase FKBP-type" evidence="7">
    <location>
        <begin position="161"/>
        <end position="246"/>
    </location>
</feature>
<accession>A0A3B0X802</accession>
<keyword evidence="8" id="KW-0132">Cell division</keyword>
<dbReference type="Gene3D" id="3.30.70.1050">
    <property type="entry name" value="Trigger factor ribosome-binding domain"/>
    <property type="match status" value="1"/>
</dbReference>
<dbReference type="PIRSF" id="PIRSF003095">
    <property type="entry name" value="Trigger_factor"/>
    <property type="match status" value="1"/>
</dbReference>
<dbReference type="EMBL" id="UOFH01000158">
    <property type="protein sequence ID" value="VAW60690.1"/>
    <property type="molecule type" value="Genomic_DNA"/>
</dbReference>
<dbReference type="GO" id="GO:0043022">
    <property type="term" value="F:ribosome binding"/>
    <property type="evidence" value="ECO:0007669"/>
    <property type="project" value="TreeGrafter"/>
</dbReference>
<organism evidence="8">
    <name type="scientific">hydrothermal vent metagenome</name>
    <dbReference type="NCBI Taxonomy" id="652676"/>
    <lineage>
        <taxon>unclassified sequences</taxon>
        <taxon>metagenomes</taxon>
        <taxon>ecological metagenomes</taxon>
    </lineage>
</organism>
<keyword evidence="5" id="KW-0143">Chaperone</keyword>
<dbReference type="InterPro" id="IPR005215">
    <property type="entry name" value="Trig_fac"/>
</dbReference>
<dbReference type="InterPro" id="IPR008880">
    <property type="entry name" value="Trigger_fac_C"/>
</dbReference>
<comment type="similarity">
    <text evidence="2">Belongs to the FKBP-type PPIase family. Tig subfamily.</text>
</comment>
<gene>
    <name evidence="8" type="ORF">MNBD_GAMMA08-1338</name>
</gene>
<evidence type="ECO:0000256" key="3">
    <source>
        <dbReference type="ARBA" id="ARBA00013194"/>
    </source>
</evidence>
<dbReference type="InterPro" id="IPR027304">
    <property type="entry name" value="Trigger_fact/SurA_dom_sf"/>
</dbReference>
<dbReference type="AlphaFoldDB" id="A0A3B0X802"/>
<dbReference type="NCBIfam" id="TIGR00115">
    <property type="entry name" value="tig"/>
    <property type="match status" value="1"/>
</dbReference>
<evidence type="ECO:0000256" key="6">
    <source>
        <dbReference type="ARBA" id="ARBA00023235"/>
    </source>
</evidence>
<dbReference type="SUPFAM" id="SSF54534">
    <property type="entry name" value="FKBP-like"/>
    <property type="match status" value="1"/>
</dbReference>
<dbReference type="InterPro" id="IPR037041">
    <property type="entry name" value="Trigger_fac_C_sf"/>
</dbReference>
<dbReference type="GO" id="GO:0015031">
    <property type="term" value="P:protein transport"/>
    <property type="evidence" value="ECO:0007669"/>
    <property type="project" value="InterPro"/>
</dbReference>
<evidence type="ECO:0000259" key="7">
    <source>
        <dbReference type="PROSITE" id="PS50059"/>
    </source>
</evidence>
<dbReference type="Pfam" id="PF00254">
    <property type="entry name" value="FKBP_C"/>
    <property type="match status" value="1"/>
</dbReference>
<keyword evidence="8" id="KW-0131">Cell cycle</keyword>
<dbReference type="GO" id="GO:0003755">
    <property type="term" value="F:peptidyl-prolyl cis-trans isomerase activity"/>
    <property type="evidence" value="ECO:0007669"/>
    <property type="project" value="UniProtKB-KW"/>
</dbReference>
<reference evidence="8" key="1">
    <citation type="submission" date="2018-06" db="EMBL/GenBank/DDBJ databases">
        <authorList>
            <person name="Zhirakovskaya E."/>
        </authorList>
    </citation>
    <scope>NUCLEOTIDE SEQUENCE</scope>
</reference>
<evidence type="ECO:0000256" key="5">
    <source>
        <dbReference type="ARBA" id="ARBA00023186"/>
    </source>
</evidence>
<dbReference type="HAMAP" id="MF_00303">
    <property type="entry name" value="Trigger_factor_Tig"/>
    <property type="match status" value="1"/>
</dbReference>
<dbReference type="SUPFAM" id="SSF109998">
    <property type="entry name" value="Triger factor/SurA peptide-binding domain-like"/>
    <property type="match status" value="1"/>
</dbReference>
<dbReference type="InterPro" id="IPR008881">
    <property type="entry name" value="Trigger_fac_ribosome-bd_bac"/>
</dbReference>
<dbReference type="InterPro" id="IPR036611">
    <property type="entry name" value="Trigger_fac_ribosome-bd_sf"/>
</dbReference>
<dbReference type="EC" id="5.2.1.8" evidence="3"/>
<comment type="catalytic activity">
    <reaction evidence="1">
        <text>[protein]-peptidylproline (omega=180) = [protein]-peptidylproline (omega=0)</text>
        <dbReference type="Rhea" id="RHEA:16237"/>
        <dbReference type="Rhea" id="RHEA-COMP:10747"/>
        <dbReference type="Rhea" id="RHEA-COMP:10748"/>
        <dbReference type="ChEBI" id="CHEBI:83833"/>
        <dbReference type="ChEBI" id="CHEBI:83834"/>
        <dbReference type="EC" id="5.2.1.8"/>
    </reaction>
</comment>
<dbReference type="FunFam" id="3.10.50.40:FF:000001">
    <property type="entry name" value="Trigger factor"/>
    <property type="match status" value="1"/>
</dbReference>
<dbReference type="GO" id="GO:0043335">
    <property type="term" value="P:protein unfolding"/>
    <property type="evidence" value="ECO:0007669"/>
    <property type="project" value="TreeGrafter"/>
</dbReference>
<name>A0A3B0X802_9ZZZZ</name>
<dbReference type="GO" id="GO:0051083">
    <property type="term" value="P:'de novo' cotranslational protein folding"/>
    <property type="evidence" value="ECO:0007669"/>
    <property type="project" value="TreeGrafter"/>
</dbReference>
<dbReference type="SUPFAM" id="SSF102735">
    <property type="entry name" value="Trigger factor ribosome-binding domain"/>
    <property type="match status" value="1"/>
</dbReference>
<keyword evidence="4" id="KW-0697">Rotamase</keyword>
<dbReference type="GO" id="GO:0044183">
    <property type="term" value="F:protein folding chaperone"/>
    <property type="evidence" value="ECO:0007669"/>
    <property type="project" value="TreeGrafter"/>
</dbReference>
<dbReference type="Pfam" id="PF05698">
    <property type="entry name" value="Trigger_C"/>
    <property type="match status" value="1"/>
</dbReference>
<dbReference type="InterPro" id="IPR001179">
    <property type="entry name" value="PPIase_FKBP_dom"/>
</dbReference>
<keyword evidence="6 8" id="KW-0413">Isomerase</keyword>
<sequence>MQVSVESGEGLERKLTVQIPAETIDKEVDSRLNSMRPRVKIDGFRPGKVPLKVVKQQYGVSVMQEVVGEVMQTTLREAVIQESLNPAGNPTIEPKSLMPGEPLEYVATFEVYPEIELKDCAKLNVERTTAKVEDADVDKMIGTLLNQRTTFDIVERASKETDQMTINFDGSIDGVPFEGGQADSVPVVIGSHSMIPGFEEELVGKSANDEFSFEVTFPDDYHAENLKGKKAIFATKVISVAEAKTPEIDEEFAKSFGVEDGSVDTLKADIRNNMERELRNKLQEVLKKEVLDKLLDANDIQLPKALVDQEAENLQKQMADAGNLQAGMSLPKELFEGEAQRRVGLGLVIGEVVKKAEIKPEADKVTAKIDDIAQTYEDPSEVVNHYNSNPQLKQGIEALVLEEMVVEWIVDQAKVTDVASTFHELLNPEAQAPA</sequence>
<dbReference type="InterPro" id="IPR046357">
    <property type="entry name" value="PPIase_dom_sf"/>
</dbReference>
<dbReference type="GO" id="GO:0051301">
    <property type="term" value="P:cell division"/>
    <property type="evidence" value="ECO:0007669"/>
    <property type="project" value="UniProtKB-KW"/>
</dbReference>
<protein>
    <recommendedName>
        <fullName evidence="3">peptidylprolyl isomerase</fullName>
        <ecNumber evidence="3">5.2.1.8</ecNumber>
    </recommendedName>
</protein>
<evidence type="ECO:0000256" key="2">
    <source>
        <dbReference type="ARBA" id="ARBA00005464"/>
    </source>
</evidence>
<dbReference type="Gene3D" id="1.10.3120.10">
    <property type="entry name" value="Trigger factor, C-terminal domain"/>
    <property type="match status" value="1"/>
</dbReference>